<evidence type="ECO:0000313" key="3">
    <source>
        <dbReference type="EMBL" id="VZO35791.1"/>
    </source>
</evidence>
<dbReference type="Gene3D" id="1.50.10.100">
    <property type="entry name" value="Chondroitin AC/alginate lyase"/>
    <property type="match status" value="1"/>
</dbReference>
<sequence length="613" mass="65235">MRSSRAGFKPVVPESVIELVRSDHPRLIADDDRLAQIHAWVEAGGGAAALQGRLLAGADALLDEPTTVYEFTNGRSLLWPARQVKTRVWMLALSYRLTEDRAYAERAAIELDAAAAFPDWNPESFLAVAELLNGFAIGYDWLHAYLDDERRSSIAAAMFDKGLRPALEAYENGAGWTTETNNWQIVCVGGIAMASLALADVDPGLTERLLQLGMRHVGPAIDEYAPSGGFPEGIVYWKYATKYLVQYIASLVSATGHDFGMSDAPGLAETGAFALHMAGPTGLSFNVADASPAQGGLPEMYWLAERYEHPEYAWWADEGLASADPAAAMVWYGLSDRATPAQAGLATDVVYEHVGIALSRSAWGGSTGLFTGFRPGDNASSHGDLDMGTFVLDAGGVRWAEDLGAESYSLPGYFGSQRGTYYRKRAEGHNTLVIGSGSGPDQAPAGRGKVIAHGSSGGAGWTVADLSEAYADRGVDAWQRGVAMIDDRTRVVVQDEVQASQPADAWWFMHTSATVEIAPDGRSAVLTLDGRTVLARIADAPAGAVFSVMDAAPLPTSPNPDGQAANEQSKLTIRVSDGSAFTLSVVFDPVVDGVALPPLPQIVRLAGWASRGL</sequence>
<dbReference type="GO" id="GO:0016829">
    <property type="term" value="F:lyase activity"/>
    <property type="evidence" value="ECO:0007669"/>
    <property type="project" value="InterPro"/>
</dbReference>
<dbReference type="PANTHER" id="PTHR38045">
    <property type="entry name" value="CHROMOSOME 1, WHOLE GENOME SHOTGUN SEQUENCE"/>
    <property type="match status" value="1"/>
</dbReference>
<dbReference type="AlphaFoldDB" id="A0A7M4DFU8"/>
<protein>
    <submittedName>
        <fullName evidence="3">Heparinase II/III-like protein</fullName>
    </submittedName>
</protein>
<evidence type="ECO:0000313" key="4">
    <source>
        <dbReference type="Proteomes" id="UP000419743"/>
    </source>
</evidence>
<dbReference type="Pfam" id="PF07940">
    <property type="entry name" value="Hepar_II_III_C"/>
    <property type="match status" value="1"/>
</dbReference>
<reference evidence="3 4" key="1">
    <citation type="submission" date="2019-11" db="EMBL/GenBank/DDBJ databases">
        <authorList>
            <person name="Criscuolo A."/>
        </authorList>
    </citation>
    <scope>NUCLEOTIDE SEQUENCE [LARGE SCALE GENOMIC DNA]</scope>
    <source>
        <strain evidence="3">CIP111667</strain>
    </source>
</reference>
<organism evidence="3 4">
    <name type="scientific">Occultella aeris</name>
    <dbReference type="NCBI Taxonomy" id="2761496"/>
    <lineage>
        <taxon>Bacteria</taxon>
        <taxon>Bacillati</taxon>
        <taxon>Actinomycetota</taxon>
        <taxon>Actinomycetes</taxon>
        <taxon>Micrococcales</taxon>
        <taxon>Ruaniaceae</taxon>
        <taxon>Occultella</taxon>
    </lineage>
</organism>
<dbReference type="SUPFAM" id="SSF48230">
    <property type="entry name" value="Chondroitin AC/alginate lyase"/>
    <property type="match status" value="1"/>
</dbReference>
<dbReference type="InterPro" id="IPR008929">
    <property type="entry name" value="Chondroitin_lyas"/>
</dbReference>
<dbReference type="GO" id="GO:0030313">
    <property type="term" value="C:cell envelope"/>
    <property type="evidence" value="ECO:0007669"/>
    <property type="project" value="UniProtKB-SubCell"/>
</dbReference>
<proteinExistence type="predicted"/>
<dbReference type="InterPro" id="IPR012480">
    <property type="entry name" value="Hepar_II_III_C"/>
</dbReference>
<dbReference type="Gene3D" id="2.70.98.70">
    <property type="match status" value="1"/>
</dbReference>
<dbReference type="PANTHER" id="PTHR38045:SF1">
    <property type="entry name" value="HEPARINASE II_III-LIKE PROTEIN"/>
    <property type="match status" value="1"/>
</dbReference>
<accession>A0A7M4DFU8</accession>
<evidence type="ECO:0000259" key="2">
    <source>
        <dbReference type="Pfam" id="PF07940"/>
    </source>
</evidence>
<keyword evidence="4" id="KW-1185">Reference proteome</keyword>
<feature type="domain" description="Heparinase II/III-like C-terminal" evidence="2">
    <location>
        <begin position="375"/>
        <end position="531"/>
    </location>
</feature>
<dbReference type="EMBL" id="CACRYJ010000016">
    <property type="protein sequence ID" value="VZO35791.1"/>
    <property type="molecule type" value="Genomic_DNA"/>
</dbReference>
<comment type="caution">
    <text evidence="3">The sequence shown here is derived from an EMBL/GenBank/DDBJ whole genome shotgun (WGS) entry which is preliminary data.</text>
</comment>
<evidence type="ECO:0000256" key="1">
    <source>
        <dbReference type="ARBA" id="ARBA00004196"/>
    </source>
</evidence>
<name>A0A7M4DFU8_9MICO</name>
<gene>
    <name evidence="3" type="ORF">HALOF300_00992</name>
</gene>
<dbReference type="Proteomes" id="UP000419743">
    <property type="component" value="Unassembled WGS sequence"/>
</dbReference>
<comment type="subcellular location">
    <subcellularLocation>
        <location evidence="1">Cell envelope</location>
    </subcellularLocation>
</comment>